<evidence type="ECO:0000313" key="3">
    <source>
        <dbReference type="Proteomes" id="UP001054854"/>
    </source>
</evidence>
<feature type="compositionally biased region" description="Basic and acidic residues" evidence="1">
    <location>
        <begin position="14"/>
        <end position="24"/>
    </location>
</feature>
<protein>
    <submittedName>
        <fullName evidence="2">Uncharacterized protein</fullName>
    </submittedName>
</protein>
<name>A0ABQ3U8V4_STRHY</name>
<comment type="caution">
    <text evidence="2">The sequence shown here is derived from an EMBL/GenBank/DDBJ whole genome shotgun (WGS) entry which is preliminary data.</text>
</comment>
<feature type="compositionally biased region" description="Basic and acidic residues" evidence="1">
    <location>
        <begin position="82"/>
        <end position="108"/>
    </location>
</feature>
<reference evidence="2" key="1">
    <citation type="submission" date="2024-05" db="EMBL/GenBank/DDBJ databases">
        <title>Whole genome shotgun sequence of Streptomyces hygroscopicus NBRC 113678.</title>
        <authorList>
            <person name="Komaki H."/>
            <person name="Tamura T."/>
        </authorList>
    </citation>
    <scope>NUCLEOTIDE SEQUENCE</scope>
    <source>
        <strain evidence="2">N11-34</strain>
    </source>
</reference>
<evidence type="ECO:0000313" key="2">
    <source>
        <dbReference type="EMBL" id="GHJ32043.1"/>
    </source>
</evidence>
<proteinExistence type="predicted"/>
<accession>A0ABQ3U8V4</accession>
<organism evidence="2 3">
    <name type="scientific">Streptomyces hygroscopicus</name>
    <dbReference type="NCBI Taxonomy" id="1912"/>
    <lineage>
        <taxon>Bacteria</taxon>
        <taxon>Bacillati</taxon>
        <taxon>Actinomycetota</taxon>
        <taxon>Actinomycetes</taxon>
        <taxon>Kitasatosporales</taxon>
        <taxon>Streptomycetaceae</taxon>
        <taxon>Streptomyces</taxon>
        <taxon>Streptomyces violaceusniger group</taxon>
    </lineage>
</organism>
<feature type="region of interest" description="Disordered" evidence="1">
    <location>
        <begin position="1"/>
        <end position="108"/>
    </location>
</feature>
<dbReference type="EMBL" id="BNEK01000005">
    <property type="protein sequence ID" value="GHJ32043.1"/>
    <property type="molecule type" value="Genomic_DNA"/>
</dbReference>
<sequence length="108" mass="11492">MTASVALLAHPHIVHREAPREHHAMTGARPAQDPLKPPLTAAPAMSPGAPNRPPNAGPRTPDATPEGPDPDPRRQTGPNLHPDPDPRAPDPRTPDAGRRTPAPERRTP</sequence>
<dbReference type="Proteomes" id="UP001054854">
    <property type="component" value="Unassembled WGS sequence"/>
</dbReference>
<evidence type="ECO:0000256" key="1">
    <source>
        <dbReference type="SAM" id="MobiDB-lite"/>
    </source>
</evidence>
<keyword evidence="3" id="KW-1185">Reference proteome</keyword>
<gene>
    <name evidence="2" type="ORF">TPA0910_64760</name>
</gene>